<comment type="similarity">
    <text evidence="1">Belongs to the AFG1 ATPase family.</text>
</comment>
<dbReference type="GO" id="GO:0005524">
    <property type="term" value="F:ATP binding"/>
    <property type="evidence" value="ECO:0007669"/>
    <property type="project" value="UniProtKB-KW"/>
</dbReference>
<dbReference type="Gene3D" id="3.40.50.300">
    <property type="entry name" value="P-loop containing nucleotide triphosphate hydrolases"/>
    <property type="match status" value="1"/>
</dbReference>
<dbReference type="PANTHER" id="PTHR12169:SF6">
    <property type="entry name" value="AFG1-LIKE ATPASE"/>
    <property type="match status" value="1"/>
</dbReference>
<dbReference type="SUPFAM" id="SSF52540">
    <property type="entry name" value="P-loop containing nucleoside triphosphate hydrolases"/>
    <property type="match status" value="1"/>
</dbReference>
<organism evidence="4 5">
    <name type="scientific">Phyllotreta striolata</name>
    <name type="common">Striped flea beetle</name>
    <name type="synonym">Crioceris striolata</name>
    <dbReference type="NCBI Taxonomy" id="444603"/>
    <lineage>
        <taxon>Eukaryota</taxon>
        <taxon>Metazoa</taxon>
        <taxon>Ecdysozoa</taxon>
        <taxon>Arthropoda</taxon>
        <taxon>Hexapoda</taxon>
        <taxon>Insecta</taxon>
        <taxon>Pterygota</taxon>
        <taxon>Neoptera</taxon>
        <taxon>Endopterygota</taxon>
        <taxon>Coleoptera</taxon>
        <taxon>Polyphaga</taxon>
        <taxon>Cucujiformia</taxon>
        <taxon>Chrysomeloidea</taxon>
        <taxon>Chrysomelidae</taxon>
        <taxon>Galerucinae</taxon>
        <taxon>Alticini</taxon>
        <taxon>Phyllotreta</taxon>
    </lineage>
</organism>
<dbReference type="PANTHER" id="PTHR12169">
    <property type="entry name" value="ATPASE N2B"/>
    <property type="match status" value="1"/>
</dbReference>
<evidence type="ECO:0000313" key="4">
    <source>
        <dbReference type="EMBL" id="CAG9858222.1"/>
    </source>
</evidence>
<dbReference type="FunFam" id="3.40.50.300:FF:003041">
    <property type="entry name" value="Predicted protein"/>
    <property type="match status" value="1"/>
</dbReference>
<gene>
    <name evidence="4" type="ORF">PHYEVI_LOCUS4613</name>
</gene>
<dbReference type="AlphaFoldDB" id="A0A9N9XQL9"/>
<evidence type="ECO:0008006" key="6">
    <source>
        <dbReference type="Google" id="ProtNLM"/>
    </source>
</evidence>
<dbReference type="GO" id="GO:0016887">
    <property type="term" value="F:ATP hydrolysis activity"/>
    <property type="evidence" value="ECO:0007669"/>
    <property type="project" value="InterPro"/>
</dbReference>
<keyword evidence="5" id="KW-1185">Reference proteome</keyword>
<dbReference type="Proteomes" id="UP001153712">
    <property type="component" value="Chromosome 2"/>
</dbReference>
<dbReference type="InterPro" id="IPR005654">
    <property type="entry name" value="ATPase_AFG1-like"/>
</dbReference>
<evidence type="ECO:0000256" key="3">
    <source>
        <dbReference type="ARBA" id="ARBA00022840"/>
    </source>
</evidence>
<accession>A0A9N9XQL9</accession>
<dbReference type="EMBL" id="OU900095">
    <property type="protein sequence ID" value="CAG9858222.1"/>
    <property type="molecule type" value="Genomic_DNA"/>
</dbReference>
<dbReference type="OrthoDB" id="548867at2759"/>
<dbReference type="NCBIfam" id="NF040713">
    <property type="entry name" value="ZapE"/>
    <property type="match status" value="1"/>
</dbReference>
<dbReference type="InterPro" id="IPR027417">
    <property type="entry name" value="P-loop_NTPase"/>
</dbReference>
<keyword evidence="2" id="KW-0547">Nucleotide-binding</keyword>
<sequence length="442" mass="51115">MLKFPISKKLHSINEKCSTKLIQTVQYSLRADHEIPEDGPMQILQRKIKAKELQADAVQTKVTQEFQKLYNDVRKYEPPQQGFFSKLFQSKKTAPKGLYIYGAVGGGKTMLMDLFYNSCDIERKTRVHFNSFMIDVHKRMHDLKQEIVVDYTQRKPKPFDPIPPVADGIIQKSWLICFDEFQVTDIADAMILKRLFTSLFDNGAVVIATSNRAPDDLYKNGLQRSNFLPFIDILKNRCNICNLDSGIDYRLKTVGAKTNYFEKNKHKLDPIAPIFKILIARENDIVRSKTFTILGRDVHFRKVCGGVLETSFEELCVRALGANDYLHLTQFFHTIIIRDVPRIDLTRMRSEARRFITLIDALYDHKTKVIITADAPIRELFVVPTASSEITDDHRMLMDDLKMGEKDFTANIFTGQEELFAFDRTLSRLSEMQSEDYWGKKK</sequence>
<evidence type="ECO:0000256" key="1">
    <source>
        <dbReference type="ARBA" id="ARBA00010322"/>
    </source>
</evidence>
<name>A0A9N9XQL9_PHYSR</name>
<keyword evidence="3" id="KW-0067">ATP-binding</keyword>
<dbReference type="GO" id="GO:0005739">
    <property type="term" value="C:mitochondrion"/>
    <property type="evidence" value="ECO:0007669"/>
    <property type="project" value="TreeGrafter"/>
</dbReference>
<evidence type="ECO:0000256" key="2">
    <source>
        <dbReference type="ARBA" id="ARBA00022741"/>
    </source>
</evidence>
<proteinExistence type="inferred from homology"/>
<dbReference type="Pfam" id="PF03969">
    <property type="entry name" value="AFG1_ATPase"/>
    <property type="match status" value="1"/>
</dbReference>
<protein>
    <recommendedName>
        <fullName evidence="6">AFG1-like ATPase</fullName>
    </recommendedName>
</protein>
<reference evidence="4" key="1">
    <citation type="submission" date="2022-01" db="EMBL/GenBank/DDBJ databases">
        <authorList>
            <person name="King R."/>
        </authorList>
    </citation>
    <scope>NUCLEOTIDE SEQUENCE</scope>
</reference>
<evidence type="ECO:0000313" key="5">
    <source>
        <dbReference type="Proteomes" id="UP001153712"/>
    </source>
</evidence>